<reference evidence="2 3" key="1">
    <citation type="submission" date="2020-10" db="EMBL/GenBank/DDBJ databases">
        <authorList>
            <person name="Mohd Rani F."/>
        </authorList>
    </citation>
    <scope>NUCLEOTIDE SEQUENCE [LARGE SCALE GENOMIC DNA]</scope>
    <source>
        <strain evidence="2 3">AC1583</strain>
    </source>
</reference>
<dbReference type="EMBL" id="JADAZL010000005">
    <property type="protein sequence ID" value="MBE2165013.1"/>
    <property type="molecule type" value="Genomic_DNA"/>
</dbReference>
<dbReference type="RefSeq" id="WP_192834323.1">
    <property type="nucleotide sequence ID" value="NZ_JADAZL010000005.1"/>
</dbReference>
<keyword evidence="3" id="KW-1185">Reference proteome</keyword>
<evidence type="ECO:0000256" key="1">
    <source>
        <dbReference type="SAM" id="Coils"/>
    </source>
</evidence>
<accession>A0ABR9NKQ4</accession>
<organism evidence="2 3">
    <name type="scientific">Acinetobacter oleivorans</name>
    <dbReference type="NCBI Taxonomy" id="1148157"/>
    <lineage>
        <taxon>Bacteria</taxon>
        <taxon>Pseudomonadati</taxon>
        <taxon>Pseudomonadota</taxon>
        <taxon>Gammaproteobacteria</taxon>
        <taxon>Moraxellales</taxon>
        <taxon>Moraxellaceae</taxon>
        <taxon>Acinetobacter</taxon>
    </lineage>
</organism>
<reference evidence="3" key="2">
    <citation type="submission" date="2023-07" db="EMBL/GenBank/DDBJ databases">
        <title>Acinetobacter oleivorans assembled AC1583.</title>
        <authorList>
            <person name="Yeo C.C."/>
        </authorList>
    </citation>
    <scope>NUCLEOTIDE SEQUENCE [LARGE SCALE GENOMIC DNA]</scope>
    <source>
        <strain evidence="3">AC1583</strain>
    </source>
</reference>
<proteinExistence type="predicted"/>
<feature type="coiled-coil region" evidence="1">
    <location>
        <begin position="28"/>
        <end position="55"/>
    </location>
</feature>
<evidence type="ECO:0000313" key="3">
    <source>
        <dbReference type="Proteomes" id="UP000619170"/>
    </source>
</evidence>
<protein>
    <submittedName>
        <fullName evidence="2">Uncharacterized protein</fullName>
    </submittedName>
</protein>
<sequence length="206" mass="23994">MSLDHLISVSNKDAELIREKDTFKEEYLRVKNLNKEKLEKLLTRLELKFDEDLNQVFKEKEFVTTRKTDKGLLIKLGEGDVSIEIVKNNSAMQPFEVKRQINFKRSQKTDFANIVLSPVFEMGKTYLKDISDLTSTIDNIDSMDVHALADVKNIISQHKKNIELLDDEYEFKYFIHKPEKLTGQINQNLDLSKIIDRVIILSNIFA</sequence>
<name>A0ABR9NKQ4_9GAMM</name>
<evidence type="ECO:0000313" key="2">
    <source>
        <dbReference type="EMBL" id="MBE2165013.1"/>
    </source>
</evidence>
<keyword evidence="1" id="KW-0175">Coiled coil</keyword>
<comment type="caution">
    <text evidence="2">The sequence shown here is derived from an EMBL/GenBank/DDBJ whole genome shotgun (WGS) entry which is preliminary data.</text>
</comment>
<dbReference type="Proteomes" id="UP000619170">
    <property type="component" value="Unassembled WGS sequence"/>
</dbReference>
<gene>
    <name evidence="2" type="ORF">IIQ43_10755</name>
</gene>